<dbReference type="CDD" id="cd00609">
    <property type="entry name" value="AAT_like"/>
    <property type="match status" value="1"/>
</dbReference>
<evidence type="ECO:0000256" key="1">
    <source>
        <dbReference type="ARBA" id="ARBA00001933"/>
    </source>
</evidence>
<evidence type="ECO:0000313" key="6">
    <source>
        <dbReference type="EMBL" id="KAK9830689.1"/>
    </source>
</evidence>
<evidence type="ECO:0000256" key="4">
    <source>
        <dbReference type="ARBA" id="ARBA00022898"/>
    </source>
</evidence>
<dbReference type="InterPro" id="IPR050859">
    <property type="entry name" value="Class-I_PLP-dep_aminotransf"/>
</dbReference>
<dbReference type="InterPro" id="IPR015421">
    <property type="entry name" value="PyrdxlP-dep_Trfase_major"/>
</dbReference>
<keyword evidence="2" id="KW-0032">Aminotransferase</keyword>
<dbReference type="PANTHER" id="PTHR42790:SF19">
    <property type="entry name" value="KYNURENINE_ALPHA-AMINOADIPATE AMINOTRANSFERASE, MITOCHONDRIAL"/>
    <property type="match status" value="1"/>
</dbReference>
<dbReference type="Pfam" id="PF00155">
    <property type="entry name" value="Aminotran_1_2"/>
    <property type="match status" value="1"/>
</dbReference>
<keyword evidence="7" id="KW-1185">Reference proteome</keyword>
<dbReference type="GO" id="GO:0030170">
    <property type="term" value="F:pyridoxal phosphate binding"/>
    <property type="evidence" value="ECO:0007669"/>
    <property type="project" value="InterPro"/>
</dbReference>
<dbReference type="InterPro" id="IPR015424">
    <property type="entry name" value="PyrdxlP-dep_Trfase"/>
</dbReference>
<dbReference type="Gene3D" id="3.40.640.10">
    <property type="entry name" value="Type I PLP-dependent aspartate aminotransferase-like (Major domain)"/>
    <property type="match status" value="1"/>
</dbReference>
<evidence type="ECO:0000256" key="2">
    <source>
        <dbReference type="ARBA" id="ARBA00022576"/>
    </source>
</evidence>
<dbReference type="GO" id="GO:1901605">
    <property type="term" value="P:alpha-amino acid metabolic process"/>
    <property type="evidence" value="ECO:0007669"/>
    <property type="project" value="TreeGrafter"/>
</dbReference>
<evidence type="ECO:0000313" key="7">
    <source>
        <dbReference type="Proteomes" id="UP001438707"/>
    </source>
</evidence>
<evidence type="ECO:0000259" key="5">
    <source>
        <dbReference type="Pfam" id="PF00155"/>
    </source>
</evidence>
<dbReference type="EMBL" id="JALJOS010000015">
    <property type="protein sequence ID" value="KAK9830689.1"/>
    <property type="molecule type" value="Genomic_DNA"/>
</dbReference>
<keyword evidence="3" id="KW-0808">Transferase</keyword>
<proteinExistence type="predicted"/>
<protein>
    <recommendedName>
        <fullName evidence="5">Aminotransferase class I/classII large domain-containing protein</fullName>
    </recommendedName>
</protein>
<dbReference type="InterPro" id="IPR004839">
    <property type="entry name" value="Aminotransferase_I/II_large"/>
</dbReference>
<dbReference type="GO" id="GO:0008483">
    <property type="term" value="F:transaminase activity"/>
    <property type="evidence" value="ECO:0007669"/>
    <property type="project" value="UniProtKB-KW"/>
</dbReference>
<name>A0AAW1RAI9_9CHLO</name>
<reference evidence="6 7" key="1">
    <citation type="journal article" date="2024" name="Nat. Commun.">
        <title>Phylogenomics reveals the evolutionary origins of lichenization in chlorophyte algae.</title>
        <authorList>
            <person name="Puginier C."/>
            <person name="Libourel C."/>
            <person name="Otte J."/>
            <person name="Skaloud P."/>
            <person name="Haon M."/>
            <person name="Grisel S."/>
            <person name="Petersen M."/>
            <person name="Berrin J.G."/>
            <person name="Delaux P.M."/>
            <person name="Dal Grande F."/>
            <person name="Keller J."/>
        </authorList>
    </citation>
    <scope>NUCLEOTIDE SEQUENCE [LARGE SCALE GENOMIC DNA]</scope>
    <source>
        <strain evidence="6 7">SAG 2145</strain>
    </source>
</reference>
<dbReference type="AlphaFoldDB" id="A0AAW1RAI9"/>
<dbReference type="PANTHER" id="PTHR42790">
    <property type="entry name" value="AMINOTRANSFERASE"/>
    <property type="match status" value="1"/>
</dbReference>
<organism evidence="6 7">
    <name type="scientific">Apatococcus lobatus</name>
    <dbReference type="NCBI Taxonomy" id="904363"/>
    <lineage>
        <taxon>Eukaryota</taxon>
        <taxon>Viridiplantae</taxon>
        <taxon>Chlorophyta</taxon>
        <taxon>core chlorophytes</taxon>
        <taxon>Trebouxiophyceae</taxon>
        <taxon>Chlorellales</taxon>
        <taxon>Chlorellaceae</taxon>
        <taxon>Apatococcus</taxon>
    </lineage>
</organism>
<keyword evidence="4" id="KW-0663">Pyridoxal phosphate</keyword>
<evidence type="ECO:0000256" key="3">
    <source>
        <dbReference type="ARBA" id="ARBA00022679"/>
    </source>
</evidence>
<dbReference type="SUPFAM" id="SSF53383">
    <property type="entry name" value="PLP-dependent transferases"/>
    <property type="match status" value="1"/>
</dbReference>
<accession>A0AAW1RAI9</accession>
<comment type="caution">
    <text evidence="6">The sequence shown here is derived from an EMBL/GenBank/DDBJ whole genome shotgun (WGS) entry which is preliminary data.</text>
</comment>
<dbReference type="Proteomes" id="UP001438707">
    <property type="component" value="Unassembled WGS sequence"/>
</dbReference>
<feature type="domain" description="Aminotransferase class I/classII large" evidence="5">
    <location>
        <begin position="119"/>
        <end position="456"/>
    </location>
</feature>
<gene>
    <name evidence="6" type="ORF">WJX74_002831</name>
</gene>
<sequence>MVSAEPLLSDVPATFASASPLAGPSPKKARLELPGASTAIDWERHLTQEAKLRTQPTLRKLVTGSASLPGVVGLHGGLPHPSIFPLEGITLNLKGGATLRINDPQTVTAAQQYNMTMQGYDPLRQWVKAHTNAQHHPPASGKHDVLITNGSNHTLEVLLAMLVGPGGCLLCEEFTYPHVVESVGIPLGIRLHGVAMDADGLQPDSLRQVLQGVKDSGAALPKVLYTIPTGQNPTGAIASLERKKAVYQICQQEDIIILEDDPYYYLQFSTGPGEQPGLQSLEPSYLSMDVDGRVARLDTFSKFLVPGLRLGWLTAHPTLLMKCCVTIQGATVGPPGISQVITAELMMHWDKKHELEAQMKHIQGEYARRAGVILQAANTHLQGLAEWVPPRAGMFLWMRLLHCTDADAIVGELADAGIIVLPGRVGHFQGPCPPGGCPCIRMSYSRATDAELEKGITICPVLCRFDGFEQRQTPGTTAVSRYNPGARMLWQRVCTSVPEQRLMLMVQL</sequence>
<comment type="cofactor">
    <cofactor evidence="1">
        <name>pyridoxal 5'-phosphate</name>
        <dbReference type="ChEBI" id="CHEBI:597326"/>
    </cofactor>
</comment>